<dbReference type="OrthoDB" id="21513at2759"/>
<dbReference type="RefSeq" id="XP_004367215.1">
    <property type="nucleotide sequence ID" value="XM_004367158.1"/>
</dbReference>
<feature type="compositionally biased region" description="Basic and acidic residues" evidence="1">
    <location>
        <begin position="108"/>
        <end position="126"/>
    </location>
</feature>
<dbReference type="Pfam" id="PF06881">
    <property type="entry name" value="Elongin_A"/>
    <property type="match status" value="1"/>
</dbReference>
<dbReference type="EMBL" id="GL883013">
    <property type="protein sequence ID" value="EGG20232.1"/>
    <property type="molecule type" value="Genomic_DNA"/>
</dbReference>
<dbReference type="GO" id="GO:0070449">
    <property type="term" value="C:elongin complex"/>
    <property type="evidence" value="ECO:0007669"/>
    <property type="project" value="InterPro"/>
</dbReference>
<feature type="compositionally biased region" description="Low complexity" evidence="1">
    <location>
        <begin position="134"/>
        <end position="175"/>
    </location>
</feature>
<sequence>MMMSSQENAEQYESLGLKDLNRLNNDLLLRVVQKCSPNQLMSVENRLASTGRRLDTNELWHKHVIQTFPNSESMNIFGDSWKQLYADLEKKNQERQLKVGMRLREKYDNSNIEKKSKQIKVIDPRARPVPRKFTSSPTTSRTYTSSSSSSSSPRSSSSSSSSYSSSSTSSSSNSNAGIKARLNDAKPSGRLMAKVLKEHKKSGPKPQGNVKVTLFKQ</sequence>
<evidence type="ECO:0000313" key="2">
    <source>
        <dbReference type="EMBL" id="EGG20232.1"/>
    </source>
</evidence>
<proteinExistence type="predicted"/>
<gene>
    <name evidence="2" type="ORF">DFA_07353</name>
</gene>
<dbReference type="AlphaFoldDB" id="F4PW68"/>
<reference evidence="3" key="1">
    <citation type="journal article" date="2011" name="Genome Res.">
        <title>Phylogeny-wide analysis of social amoeba genomes highlights ancient origins for complex intercellular communication.</title>
        <authorList>
            <person name="Heidel A.J."/>
            <person name="Lawal H.M."/>
            <person name="Felder M."/>
            <person name="Schilde C."/>
            <person name="Helps N.R."/>
            <person name="Tunggal B."/>
            <person name="Rivero F."/>
            <person name="John U."/>
            <person name="Schleicher M."/>
            <person name="Eichinger L."/>
            <person name="Platzer M."/>
            <person name="Noegel A.A."/>
            <person name="Schaap P."/>
            <person name="Gloeckner G."/>
        </authorList>
    </citation>
    <scope>NUCLEOTIDE SEQUENCE [LARGE SCALE GENOMIC DNA]</scope>
    <source>
        <strain evidence="3">SH3</strain>
    </source>
</reference>
<dbReference type="Proteomes" id="UP000007797">
    <property type="component" value="Unassembled WGS sequence"/>
</dbReference>
<dbReference type="Gene3D" id="6.10.250.3180">
    <property type="match status" value="1"/>
</dbReference>
<accession>F4PW68</accession>
<dbReference type="PANTHER" id="PTHR47543">
    <property type="entry name" value="OS08G0169600 PROTEIN"/>
    <property type="match status" value="1"/>
</dbReference>
<keyword evidence="3" id="KW-1185">Reference proteome</keyword>
<evidence type="ECO:0000256" key="1">
    <source>
        <dbReference type="SAM" id="MobiDB-lite"/>
    </source>
</evidence>
<evidence type="ECO:0000313" key="3">
    <source>
        <dbReference type="Proteomes" id="UP000007797"/>
    </source>
</evidence>
<dbReference type="STRING" id="1054147.F4PW68"/>
<dbReference type="PANTHER" id="PTHR47543:SF2">
    <property type="entry name" value="RNA POLYMERASE II TRANSCRIPTION FACTOR SIII SUBUNIT A"/>
    <property type="match status" value="1"/>
</dbReference>
<name>F4PW68_CACFS</name>
<dbReference type="InterPro" id="IPR010684">
    <property type="entry name" value="RNA_pol_II_trans_fac_SIII_A"/>
</dbReference>
<feature type="region of interest" description="Disordered" evidence="1">
    <location>
        <begin position="108"/>
        <end position="217"/>
    </location>
</feature>
<dbReference type="OMA" id="VEEDQTW"/>
<organism evidence="2 3">
    <name type="scientific">Cavenderia fasciculata</name>
    <name type="common">Slime mold</name>
    <name type="synonym">Dictyostelium fasciculatum</name>
    <dbReference type="NCBI Taxonomy" id="261658"/>
    <lineage>
        <taxon>Eukaryota</taxon>
        <taxon>Amoebozoa</taxon>
        <taxon>Evosea</taxon>
        <taxon>Eumycetozoa</taxon>
        <taxon>Dictyostelia</taxon>
        <taxon>Acytosteliales</taxon>
        <taxon>Cavenderiaceae</taxon>
        <taxon>Cavenderia</taxon>
    </lineage>
</organism>
<dbReference type="GeneID" id="14872373"/>
<protein>
    <recommendedName>
        <fullName evidence="4">Elongin-A</fullName>
    </recommendedName>
</protein>
<evidence type="ECO:0008006" key="4">
    <source>
        <dbReference type="Google" id="ProtNLM"/>
    </source>
</evidence>
<dbReference type="KEGG" id="dfa:DFA_07353"/>
<dbReference type="GO" id="GO:0006368">
    <property type="term" value="P:transcription elongation by RNA polymerase II"/>
    <property type="evidence" value="ECO:0007669"/>
    <property type="project" value="InterPro"/>
</dbReference>